<gene>
    <name evidence="4" type="ORF">BSL78_13859</name>
</gene>
<dbReference type="OrthoDB" id="10045365at2759"/>
<proteinExistence type="predicted"/>
<keyword evidence="5" id="KW-1185">Reference proteome</keyword>
<dbReference type="Pfam" id="PF07679">
    <property type="entry name" value="I-set"/>
    <property type="match status" value="1"/>
</dbReference>
<dbReference type="AlphaFoldDB" id="A0A2G8KMQ0"/>
<dbReference type="PANTHER" id="PTHR10075:SF14">
    <property type="entry name" value="CELL ADHESION MOLECULE DSCAM2-RELATED"/>
    <property type="match status" value="1"/>
</dbReference>
<dbReference type="InterPro" id="IPR003599">
    <property type="entry name" value="Ig_sub"/>
</dbReference>
<dbReference type="SUPFAM" id="SSF48726">
    <property type="entry name" value="Immunoglobulin"/>
    <property type="match status" value="1"/>
</dbReference>
<dbReference type="GO" id="GO:0007156">
    <property type="term" value="P:homophilic cell adhesion via plasma membrane adhesion molecules"/>
    <property type="evidence" value="ECO:0007669"/>
    <property type="project" value="TreeGrafter"/>
</dbReference>
<reference evidence="4 5" key="1">
    <citation type="journal article" date="2017" name="PLoS Biol.">
        <title>The sea cucumber genome provides insights into morphological evolution and visceral regeneration.</title>
        <authorList>
            <person name="Zhang X."/>
            <person name="Sun L."/>
            <person name="Yuan J."/>
            <person name="Sun Y."/>
            <person name="Gao Y."/>
            <person name="Zhang L."/>
            <person name="Li S."/>
            <person name="Dai H."/>
            <person name="Hamel J.F."/>
            <person name="Liu C."/>
            <person name="Yu Y."/>
            <person name="Liu S."/>
            <person name="Lin W."/>
            <person name="Guo K."/>
            <person name="Jin S."/>
            <person name="Xu P."/>
            <person name="Storey K.B."/>
            <person name="Huan P."/>
            <person name="Zhang T."/>
            <person name="Zhou Y."/>
            <person name="Zhang J."/>
            <person name="Lin C."/>
            <person name="Li X."/>
            <person name="Xing L."/>
            <person name="Huo D."/>
            <person name="Sun M."/>
            <person name="Wang L."/>
            <person name="Mercier A."/>
            <person name="Li F."/>
            <person name="Yang H."/>
            <person name="Xiang J."/>
        </authorList>
    </citation>
    <scope>NUCLEOTIDE SEQUENCE [LARGE SCALE GENOMIC DNA]</scope>
    <source>
        <strain evidence="4">Shaxun</strain>
        <tissue evidence="4">Muscle</tissue>
    </source>
</reference>
<dbReference type="Proteomes" id="UP000230750">
    <property type="component" value="Unassembled WGS sequence"/>
</dbReference>
<name>A0A2G8KMQ0_STIJA</name>
<dbReference type="InterPro" id="IPR007110">
    <property type="entry name" value="Ig-like_dom"/>
</dbReference>
<evidence type="ECO:0000313" key="4">
    <source>
        <dbReference type="EMBL" id="PIK49235.1"/>
    </source>
</evidence>
<dbReference type="InterPro" id="IPR013098">
    <property type="entry name" value="Ig_I-set"/>
</dbReference>
<keyword evidence="1" id="KW-1015">Disulfide bond</keyword>
<organism evidence="4 5">
    <name type="scientific">Stichopus japonicus</name>
    <name type="common">Sea cucumber</name>
    <dbReference type="NCBI Taxonomy" id="307972"/>
    <lineage>
        <taxon>Eukaryota</taxon>
        <taxon>Metazoa</taxon>
        <taxon>Echinodermata</taxon>
        <taxon>Eleutherozoa</taxon>
        <taxon>Echinozoa</taxon>
        <taxon>Holothuroidea</taxon>
        <taxon>Aspidochirotacea</taxon>
        <taxon>Aspidochirotida</taxon>
        <taxon>Stichopodidae</taxon>
        <taxon>Apostichopus</taxon>
    </lineage>
</organism>
<dbReference type="SMART" id="SM00409">
    <property type="entry name" value="IG"/>
    <property type="match status" value="1"/>
</dbReference>
<accession>A0A2G8KMQ0</accession>
<evidence type="ECO:0000313" key="5">
    <source>
        <dbReference type="Proteomes" id="UP000230750"/>
    </source>
</evidence>
<keyword evidence="2" id="KW-0393">Immunoglobulin domain</keyword>
<dbReference type="GO" id="GO:0007411">
    <property type="term" value="P:axon guidance"/>
    <property type="evidence" value="ECO:0007669"/>
    <property type="project" value="TreeGrafter"/>
</dbReference>
<sequence length="352" mass="38436">MGAHVQYFKKNYFFPPDSIFDHISTFNDVTEHSAVSGNNLEGQNDDMAGVGKDCPYHSENERSCLGQGIISSSCCQDSASNEACSYSPEITGVLCCKVPEKPPVITQRFPTRLNTPGQNWTLSCPAIGSPHPMVNWLKDGRTLHQSDRIFIERETLRIQNVIADDAGEYSCLAANTAGYAREDVILTISHLETKVDVGCMDGTVDGLAHLKDVAACGGSWKGHVSKGKVHCAPGWRVCSHVDWILLKAVSWFDATGINGCYAYDAAVNGGKCTSCVEDSNQSMGGIGRHCSKRRRRQSSCIAEGRIDVYNHYGKGAPLLRLPGGPYLRSAMLQDTPIKPTNFRKEEETRQAG</sequence>
<dbReference type="FunFam" id="2.60.40.10:FF:000032">
    <property type="entry name" value="palladin isoform X1"/>
    <property type="match status" value="1"/>
</dbReference>
<dbReference type="PROSITE" id="PS50835">
    <property type="entry name" value="IG_LIKE"/>
    <property type="match status" value="1"/>
</dbReference>
<evidence type="ECO:0000259" key="3">
    <source>
        <dbReference type="PROSITE" id="PS50835"/>
    </source>
</evidence>
<dbReference type="SMART" id="SM00408">
    <property type="entry name" value="IGc2"/>
    <property type="match status" value="1"/>
</dbReference>
<dbReference type="GO" id="GO:0098632">
    <property type="term" value="F:cell-cell adhesion mediator activity"/>
    <property type="evidence" value="ECO:0007669"/>
    <property type="project" value="TreeGrafter"/>
</dbReference>
<dbReference type="InterPro" id="IPR013783">
    <property type="entry name" value="Ig-like_fold"/>
</dbReference>
<evidence type="ECO:0000256" key="2">
    <source>
        <dbReference type="ARBA" id="ARBA00023319"/>
    </source>
</evidence>
<protein>
    <recommendedName>
        <fullName evidence="3">Ig-like domain-containing protein</fullName>
    </recommendedName>
</protein>
<comment type="caution">
    <text evidence="4">The sequence shown here is derived from an EMBL/GenBank/DDBJ whole genome shotgun (WGS) entry which is preliminary data.</text>
</comment>
<dbReference type="GO" id="GO:0005886">
    <property type="term" value="C:plasma membrane"/>
    <property type="evidence" value="ECO:0007669"/>
    <property type="project" value="TreeGrafter"/>
</dbReference>
<evidence type="ECO:0000256" key="1">
    <source>
        <dbReference type="ARBA" id="ARBA00023157"/>
    </source>
</evidence>
<dbReference type="Gene3D" id="2.60.40.10">
    <property type="entry name" value="Immunoglobulins"/>
    <property type="match status" value="1"/>
</dbReference>
<dbReference type="GO" id="GO:0030424">
    <property type="term" value="C:axon"/>
    <property type="evidence" value="ECO:0007669"/>
    <property type="project" value="TreeGrafter"/>
</dbReference>
<dbReference type="GO" id="GO:0070593">
    <property type="term" value="P:dendrite self-avoidance"/>
    <property type="evidence" value="ECO:0007669"/>
    <property type="project" value="TreeGrafter"/>
</dbReference>
<dbReference type="InterPro" id="IPR003598">
    <property type="entry name" value="Ig_sub2"/>
</dbReference>
<dbReference type="PANTHER" id="PTHR10075">
    <property type="entry name" value="BASIGIN RELATED"/>
    <property type="match status" value="1"/>
</dbReference>
<dbReference type="STRING" id="307972.A0A2G8KMQ0"/>
<feature type="domain" description="Ig-like" evidence="3">
    <location>
        <begin position="102"/>
        <end position="187"/>
    </location>
</feature>
<dbReference type="InterPro" id="IPR036179">
    <property type="entry name" value="Ig-like_dom_sf"/>
</dbReference>
<dbReference type="EMBL" id="MRZV01000474">
    <property type="protein sequence ID" value="PIK49235.1"/>
    <property type="molecule type" value="Genomic_DNA"/>
</dbReference>